<evidence type="ECO:0000256" key="2">
    <source>
        <dbReference type="ARBA" id="ARBA00022771"/>
    </source>
</evidence>
<feature type="domain" description="RING-type" evidence="6">
    <location>
        <begin position="132"/>
        <end position="179"/>
    </location>
</feature>
<feature type="transmembrane region" description="Helical" evidence="5">
    <location>
        <begin position="20"/>
        <end position="50"/>
    </location>
</feature>
<evidence type="ECO:0000256" key="3">
    <source>
        <dbReference type="ARBA" id="ARBA00022833"/>
    </source>
</evidence>
<dbReference type="PANTHER" id="PTHR45798:SF97">
    <property type="entry name" value="ALCOHOL-SENSITIVE RING FINGER PROTEIN 1"/>
    <property type="match status" value="1"/>
</dbReference>
<evidence type="ECO:0000256" key="1">
    <source>
        <dbReference type="ARBA" id="ARBA00022723"/>
    </source>
</evidence>
<keyword evidence="1" id="KW-0479">Metal-binding</keyword>
<dbReference type="GO" id="GO:0008270">
    <property type="term" value="F:zinc ion binding"/>
    <property type="evidence" value="ECO:0007669"/>
    <property type="project" value="UniProtKB-KW"/>
</dbReference>
<dbReference type="Gene3D" id="3.30.40.10">
    <property type="entry name" value="Zinc/RING finger domain, C3HC4 (zinc finger)"/>
    <property type="match status" value="1"/>
</dbReference>
<evidence type="ECO:0000259" key="6">
    <source>
        <dbReference type="PROSITE" id="PS50089"/>
    </source>
</evidence>
<accession>A0A7S2ZAJ2</accession>
<dbReference type="InterPro" id="IPR052788">
    <property type="entry name" value="RING-type_E3_ligase_ATL"/>
</dbReference>
<keyword evidence="5" id="KW-0472">Membrane</keyword>
<dbReference type="SMART" id="SM00184">
    <property type="entry name" value="RING"/>
    <property type="match status" value="1"/>
</dbReference>
<dbReference type="InterPro" id="IPR013083">
    <property type="entry name" value="Znf_RING/FYVE/PHD"/>
</dbReference>
<dbReference type="SUPFAM" id="SSF57850">
    <property type="entry name" value="RING/U-box"/>
    <property type="match status" value="1"/>
</dbReference>
<keyword evidence="2 4" id="KW-0863">Zinc-finger</keyword>
<dbReference type="InterPro" id="IPR001841">
    <property type="entry name" value="Znf_RING"/>
</dbReference>
<dbReference type="Pfam" id="PF13639">
    <property type="entry name" value="zf-RING_2"/>
    <property type="match status" value="1"/>
</dbReference>
<reference evidence="7" key="1">
    <citation type="submission" date="2021-01" db="EMBL/GenBank/DDBJ databases">
        <authorList>
            <person name="Corre E."/>
            <person name="Pelletier E."/>
            <person name="Niang G."/>
            <person name="Scheremetjew M."/>
            <person name="Finn R."/>
            <person name="Kale V."/>
            <person name="Holt S."/>
            <person name="Cochrane G."/>
            <person name="Meng A."/>
            <person name="Brown T."/>
            <person name="Cohen L."/>
        </authorList>
    </citation>
    <scope>NUCLEOTIDE SEQUENCE</scope>
    <source>
        <strain evidence="7">CCMP 769</strain>
    </source>
</reference>
<keyword evidence="5" id="KW-0812">Transmembrane</keyword>
<gene>
    <name evidence="7" type="ORF">RMAR00112_LOCUS1486</name>
</gene>
<evidence type="ECO:0000313" key="7">
    <source>
        <dbReference type="EMBL" id="CAE0033546.1"/>
    </source>
</evidence>
<dbReference type="PROSITE" id="PS50089">
    <property type="entry name" value="ZF_RING_2"/>
    <property type="match status" value="1"/>
</dbReference>
<proteinExistence type="predicted"/>
<name>A0A7S2ZAJ2_9RHOD</name>
<organism evidence="7">
    <name type="scientific">Rhodosorus marinus</name>
    <dbReference type="NCBI Taxonomy" id="101924"/>
    <lineage>
        <taxon>Eukaryota</taxon>
        <taxon>Rhodophyta</taxon>
        <taxon>Stylonematophyceae</taxon>
        <taxon>Stylonematales</taxon>
        <taxon>Stylonemataceae</taxon>
        <taxon>Rhodosorus</taxon>
    </lineage>
</organism>
<protein>
    <recommendedName>
        <fullName evidence="6">RING-type domain-containing protein</fullName>
    </recommendedName>
</protein>
<dbReference type="AlphaFoldDB" id="A0A7S2ZAJ2"/>
<sequence length="224" mass="25878">MSLDRDTVRKYLRSLPARLIGLGITACVLVVWSPIFLVLMVIVFIVYYTVKITKICKRRGIGTREREGEVSMPERIEDPVYTFSAWQLGELEEITSPVLSERIETTPEFVDDLLRNLSRRKPKKWCDGEDPCCICLDRLVENVESRDIFIAPKCKHAYHLKCISKWVFTRQSIDCPICQQQFISEKQGRAFDKLASRRSLLREDAAEPRTWPLLETNPAAIESV</sequence>
<keyword evidence="3" id="KW-0862">Zinc</keyword>
<dbReference type="PANTHER" id="PTHR45798">
    <property type="entry name" value="RING-H2 FINGER PROTEIN ATL61-RELATED-RELATED"/>
    <property type="match status" value="1"/>
</dbReference>
<evidence type="ECO:0000256" key="5">
    <source>
        <dbReference type="SAM" id="Phobius"/>
    </source>
</evidence>
<dbReference type="EMBL" id="HBHW01001790">
    <property type="protein sequence ID" value="CAE0033546.1"/>
    <property type="molecule type" value="Transcribed_RNA"/>
</dbReference>
<evidence type="ECO:0000256" key="4">
    <source>
        <dbReference type="PROSITE-ProRule" id="PRU00175"/>
    </source>
</evidence>
<dbReference type="UniPathway" id="UPA00143"/>
<dbReference type="GO" id="GO:0016567">
    <property type="term" value="P:protein ubiquitination"/>
    <property type="evidence" value="ECO:0007669"/>
    <property type="project" value="UniProtKB-UniPathway"/>
</dbReference>
<keyword evidence="5" id="KW-1133">Transmembrane helix</keyword>